<protein>
    <submittedName>
        <fullName evidence="1">Uncharacterized protein</fullName>
    </submittedName>
</protein>
<accession>A0A964WW16</accession>
<dbReference type="EMBL" id="SPKJ01000164">
    <property type="protein sequence ID" value="MYZ50405.1"/>
    <property type="molecule type" value="Genomic_DNA"/>
</dbReference>
<sequence length="541" mass="59786">MQIETLRLAVAARVLPEIPKLLTLLDRTPVSRTYGCFDRAYWHYRIIDFPCGMSQEFVLPLALVWAMDELPDNPYCGAPAVRDWVEAGIRFAARSAHPDGSCDDYFPYERAAGAAAFSLFAIFEAAGIVGLDADPEIDGFLLRRARWLAGHHESGRLSNHEALILSCLERARARFPGEGFEEALAGRLRRLLSWQDGEGWFDEYGGADLGYLSLTIGLLADLDRRRPDLGLRPPIAAAIEFLAHFVHPDGTVGGEYSSRSTLNFFPFGFEIAGAWNPTALAINDRALRPLVEGRTPSYEDDRIIGHHLWGWLLTLRNFRTGREASGALPAEGRAWFPHAGLLADRRGEIALFCAPERGGVFKIFAGGTMLAGDTGVTFRMRRSGRVAVCHLGGAGVTVEPDRIVSTGAMAWAKSASLTPLKNVALRLMMVSVGRYFPDLVRRLLQKVLVTGRSPAPFRFTRRFERDPAGGWTVRDEIAAEAGWEAVERAGISAHQTSITTIMARVFQLSQLQPFLDLTAEIRRLRPGETLVVERRFPDAAG</sequence>
<dbReference type="RefSeq" id="WP_161142725.1">
    <property type="nucleotide sequence ID" value="NZ_SPKJ01000164.1"/>
</dbReference>
<evidence type="ECO:0000313" key="1">
    <source>
        <dbReference type="EMBL" id="MYZ50405.1"/>
    </source>
</evidence>
<proteinExistence type="predicted"/>
<reference evidence="1" key="1">
    <citation type="submission" date="2019-03" db="EMBL/GenBank/DDBJ databases">
        <title>Afifella sp. nov., isolated from activated sludge.</title>
        <authorList>
            <person name="Li Q."/>
            <person name="Liu Y."/>
        </authorList>
    </citation>
    <scope>NUCLEOTIDE SEQUENCE</scope>
    <source>
        <strain evidence="1">L72</strain>
    </source>
</reference>
<organism evidence="1 2">
    <name type="scientific">Propylenella binzhouense</name>
    <dbReference type="NCBI Taxonomy" id="2555902"/>
    <lineage>
        <taxon>Bacteria</taxon>
        <taxon>Pseudomonadati</taxon>
        <taxon>Pseudomonadota</taxon>
        <taxon>Alphaproteobacteria</taxon>
        <taxon>Hyphomicrobiales</taxon>
        <taxon>Propylenellaceae</taxon>
        <taxon>Propylenella</taxon>
    </lineage>
</organism>
<dbReference type="Proteomes" id="UP000773614">
    <property type="component" value="Unassembled WGS sequence"/>
</dbReference>
<name>A0A964WW16_9HYPH</name>
<comment type="caution">
    <text evidence="1">The sequence shown here is derived from an EMBL/GenBank/DDBJ whole genome shotgun (WGS) entry which is preliminary data.</text>
</comment>
<gene>
    <name evidence="1" type="ORF">E4O86_22130</name>
</gene>
<dbReference type="OrthoDB" id="5493458at2"/>
<keyword evidence="2" id="KW-1185">Reference proteome</keyword>
<evidence type="ECO:0000313" key="2">
    <source>
        <dbReference type="Proteomes" id="UP000773614"/>
    </source>
</evidence>
<dbReference type="AlphaFoldDB" id="A0A964WW16"/>